<dbReference type="GO" id="GO:0030246">
    <property type="term" value="F:carbohydrate binding"/>
    <property type="evidence" value="ECO:0007669"/>
    <property type="project" value="InterPro"/>
</dbReference>
<dbReference type="Proteomes" id="UP000580474">
    <property type="component" value="Unassembled WGS sequence"/>
</dbReference>
<dbReference type="InterPro" id="IPR008928">
    <property type="entry name" value="6-hairpin_glycosidase_sf"/>
</dbReference>
<dbReference type="InterPro" id="IPR017045">
    <property type="entry name" value="Malt_Pase/Glycosyl_Hdrlase"/>
</dbReference>
<dbReference type="EC" id="3.1.3.12" evidence="10"/>
<dbReference type="AlphaFoldDB" id="A0A840NDI6"/>
<dbReference type="InterPro" id="IPR005194">
    <property type="entry name" value="Glyco_hydro_65_C"/>
</dbReference>
<sequence>MTDEHLWRFSGLDLDDVGRREALCTLGNGYFATRGAAPEAVRDDVHYPGTYVAGCYDRRTAEVAGQEVTNESMVNLPNWLPLTFRFDDGAWFDLRRFSLVEHEVELDLEHALLRRRCRFRDDAGRTTSLLQRRIVHMGLPHLAALETTLIPEDHASTITFRSGLDGRVRNSGVARYEEVERPHLTGFDARELSPDTVLLSARSAQSRISVAEAARTRVRLDGRELSPLRTVIAEEDLIAHEFAVTAGPGQHVQVEKVVALHTSRDAAISEPAAESAELCAEAADFDALLRSHRAAWARSWRTFHFDVRGSAEIRRSVRLHVFHLIQTISPNTADLDVGVPARGLHGEAYRGHVFWDELFVLPVLTLRAPDESRALLMYRYRRLHQARRTARLAGSTGAMFPWQSGSNGREESQALHLNPRSRHWSPDHTSLQRHIGIAIAHNTWRYYQSTADEAFLNDFGAELILDTTRFLAGLARYDPARDRYVVEGVVGPDEYHTAYPGAATPGINNNAYTNVMLAWLCRTASTVLDMLSAHRRRELTTELGLHSTDIDHWDRLSRKLFVPFRNGIPDQFEGYSELAELDWRGYRDHYGDIRRLDRILEAEGDDPNRYQASKQADVLMLFYLLSAEELRDVLDRLGYPFPPHRIPETIEHYLRRTSHGSTLSAVVHAWVLARANRHQAWEHFHRALDSDVHDTQGGSTSEGIHLAAMTGTIDLLQRCFAGIDARDGALHLNPCWPQELGELKLELLYRGHPLSITVTGRTAVVRVGLSSVRTEFSCACGGREALLRGGSAVRFSLEHGVPARTDVSHTP</sequence>
<dbReference type="InterPro" id="IPR005196">
    <property type="entry name" value="Glyco_hydro_65_N"/>
</dbReference>
<dbReference type="PANTHER" id="PTHR11051:SF8">
    <property type="entry name" value="PROTEIN-GLUCOSYLGALACTOSYLHYDROXYLYSINE GLUCOSIDASE"/>
    <property type="match status" value="1"/>
</dbReference>
<dbReference type="EMBL" id="JACHIV010000001">
    <property type="protein sequence ID" value="MBB5069990.1"/>
    <property type="molecule type" value="Genomic_DNA"/>
</dbReference>
<dbReference type="GO" id="GO:0005975">
    <property type="term" value="P:carbohydrate metabolic process"/>
    <property type="evidence" value="ECO:0007669"/>
    <property type="project" value="InterPro"/>
</dbReference>
<evidence type="ECO:0000256" key="4">
    <source>
        <dbReference type="ARBA" id="ARBA00023295"/>
    </source>
</evidence>
<proteinExistence type="inferred from homology"/>
<evidence type="ECO:0000313" key="11">
    <source>
        <dbReference type="Proteomes" id="UP000580474"/>
    </source>
</evidence>
<dbReference type="PIRSF" id="PIRSF036289">
    <property type="entry name" value="Glycosyl_hydrolase_malt_phosph"/>
    <property type="match status" value="1"/>
</dbReference>
<feature type="domain" description="Glycoside hydrolase family 65 N-terminal" evidence="9">
    <location>
        <begin position="10"/>
        <end position="264"/>
    </location>
</feature>
<dbReference type="Gene3D" id="2.60.420.10">
    <property type="entry name" value="Maltose phosphorylase, domain 3"/>
    <property type="match status" value="1"/>
</dbReference>
<feature type="active site" description="Proton donor" evidence="5">
    <location>
        <position position="494"/>
    </location>
</feature>
<dbReference type="Pfam" id="PF03636">
    <property type="entry name" value="Glyco_hydro_65N"/>
    <property type="match status" value="1"/>
</dbReference>
<feature type="binding site" evidence="6">
    <location>
        <begin position="614"/>
        <end position="615"/>
    </location>
    <ligand>
        <name>substrate</name>
    </ligand>
</feature>
<keyword evidence="3" id="KW-0808">Transferase</keyword>
<dbReference type="Pfam" id="PF03632">
    <property type="entry name" value="Glyco_hydro_65m"/>
    <property type="match status" value="1"/>
</dbReference>
<comment type="caution">
    <text evidence="10">The sequence shown here is derived from an EMBL/GenBank/DDBJ whole genome shotgun (WGS) entry which is preliminary data.</text>
</comment>
<feature type="domain" description="Glycoside hydrolase family 65 C-terminal" evidence="8">
    <location>
        <begin position="725"/>
        <end position="769"/>
    </location>
</feature>
<dbReference type="GO" id="GO:0004553">
    <property type="term" value="F:hydrolase activity, hydrolyzing O-glycosyl compounds"/>
    <property type="evidence" value="ECO:0007669"/>
    <property type="project" value="TreeGrafter"/>
</dbReference>
<comment type="similarity">
    <text evidence="1">Belongs to the glycosyl hydrolase 65 family.</text>
</comment>
<organism evidence="10 11">
    <name type="scientific">Saccharopolyspora gloriosae</name>
    <dbReference type="NCBI Taxonomy" id="455344"/>
    <lineage>
        <taxon>Bacteria</taxon>
        <taxon>Bacillati</taxon>
        <taxon>Actinomycetota</taxon>
        <taxon>Actinomycetes</taxon>
        <taxon>Pseudonocardiales</taxon>
        <taxon>Pseudonocardiaceae</taxon>
        <taxon>Saccharopolyspora</taxon>
    </lineage>
</organism>
<dbReference type="InterPro" id="IPR011013">
    <property type="entry name" value="Gal_mutarotase_sf_dom"/>
</dbReference>
<evidence type="ECO:0000259" key="8">
    <source>
        <dbReference type="Pfam" id="PF03633"/>
    </source>
</evidence>
<reference evidence="10 11" key="1">
    <citation type="submission" date="2020-08" db="EMBL/GenBank/DDBJ databases">
        <title>Sequencing the genomes of 1000 actinobacteria strains.</title>
        <authorList>
            <person name="Klenk H.-P."/>
        </authorList>
    </citation>
    <scope>NUCLEOTIDE SEQUENCE [LARGE SCALE GENOMIC DNA]</scope>
    <source>
        <strain evidence="10 11">DSM 45582</strain>
    </source>
</reference>
<evidence type="ECO:0000259" key="7">
    <source>
        <dbReference type="Pfam" id="PF03632"/>
    </source>
</evidence>
<dbReference type="Gene3D" id="2.70.98.40">
    <property type="entry name" value="Glycoside hydrolase, family 65, N-terminal domain"/>
    <property type="match status" value="1"/>
</dbReference>
<evidence type="ECO:0000256" key="1">
    <source>
        <dbReference type="ARBA" id="ARBA00006768"/>
    </source>
</evidence>
<keyword evidence="11" id="KW-1185">Reference proteome</keyword>
<evidence type="ECO:0000256" key="2">
    <source>
        <dbReference type="ARBA" id="ARBA00022676"/>
    </source>
</evidence>
<keyword evidence="4" id="KW-0326">Glycosidase</keyword>
<evidence type="ECO:0000256" key="6">
    <source>
        <dbReference type="PIRSR" id="PIRSR036289-51"/>
    </source>
</evidence>
<dbReference type="InterPro" id="IPR037018">
    <property type="entry name" value="GH65_N"/>
</dbReference>
<evidence type="ECO:0000313" key="10">
    <source>
        <dbReference type="EMBL" id="MBB5069990.1"/>
    </source>
</evidence>
<keyword evidence="10" id="KW-0378">Hydrolase</keyword>
<dbReference type="RefSeq" id="WP_184479595.1">
    <property type="nucleotide sequence ID" value="NZ_JACHIV010000001.1"/>
</dbReference>
<name>A0A840NDI6_9PSEU</name>
<dbReference type="InterPro" id="IPR012341">
    <property type="entry name" value="6hp_glycosidase-like_sf"/>
</dbReference>
<evidence type="ECO:0000256" key="3">
    <source>
        <dbReference type="ARBA" id="ARBA00022679"/>
    </source>
</evidence>
<gene>
    <name evidence="10" type="ORF">BJ969_003078</name>
</gene>
<protein>
    <submittedName>
        <fullName evidence="10">Trehalose 6-phosphate phosphatase</fullName>
        <ecNumber evidence="10">3.1.3.12</ecNumber>
    </submittedName>
</protein>
<dbReference type="GO" id="GO:0004805">
    <property type="term" value="F:trehalose-phosphatase activity"/>
    <property type="evidence" value="ECO:0007669"/>
    <property type="project" value="UniProtKB-EC"/>
</dbReference>
<dbReference type="Pfam" id="PF03633">
    <property type="entry name" value="Glyco_hydro_65C"/>
    <property type="match status" value="1"/>
</dbReference>
<dbReference type="PANTHER" id="PTHR11051">
    <property type="entry name" value="GLYCOSYL HYDROLASE-RELATED"/>
    <property type="match status" value="1"/>
</dbReference>
<feature type="domain" description="Glycoside hydrolase family 65 central catalytic" evidence="7">
    <location>
        <begin position="318"/>
        <end position="713"/>
    </location>
</feature>
<keyword evidence="2" id="KW-0328">Glycosyltransferase</keyword>
<dbReference type="SUPFAM" id="SSF74650">
    <property type="entry name" value="Galactose mutarotase-like"/>
    <property type="match status" value="1"/>
</dbReference>
<dbReference type="InterPro" id="IPR005195">
    <property type="entry name" value="Glyco_hydro_65_M"/>
</dbReference>
<evidence type="ECO:0000259" key="9">
    <source>
        <dbReference type="Pfam" id="PF03636"/>
    </source>
</evidence>
<dbReference type="SUPFAM" id="SSF48208">
    <property type="entry name" value="Six-hairpin glycosidases"/>
    <property type="match status" value="1"/>
</dbReference>
<accession>A0A840NDI6</accession>
<dbReference type="FunFam" id="1.50.10.10:FF:000053">
    <property type="entry name" value="Putative glycosyl hydrolase"/>
    <property type="match status" value="1"/>
</dbReference>
<dbReference type="Gene3D" id="1.50.10.10">
    <property type="match status" value="1"/>
</dbReference>
<evidence type="ECO:0000256" key="5">
    <source>
        <dbReference type="PIRSR" id="PIRSR036289-50"/>
    </source>
</evidence>
<feature type="binding site" evidence="6">
    <location>
        <begin position="355"/>
        <end position="356"/>
    </location>
    <ligand>
        <name>substrate</name>
    </ligand>
</feature>
<dbReference type="GO" id="GO:0016757">
    <property type="term" value="F:glycosyltransferase activity"/>
    <property type="evidence" value="ECO:0007669"/>
    <property type="project" value="UniProtKB-KW"/>
</dbReference>